<dbReference type="GO" id="GO:0005886">
    <property type="term" value="C:plasma membrane"/>
    <property type="evidence" value="ECO:0007669"/>
    <property type="project" value="TreeGrafter"/>
</dbReference>
<evidence type="ECO:0000313" key="2">
    <source>
        <dbReference type="EMBL" id="VAW39296.1"/>
    </source>
</evidence>
<keyword evidence="1" id="KW-0472">Membrane</keyword>
<evidence type="ECO:0000256" key="1">
    <source>
        <dbReference type="SAM" id="Phobius"/>
    </source>
</evidence>
<dbReference type="InterPro" id="IPR007401">
    <property type="entry name" value="DUF454"/>
</dbReference>
<sequence length="123" mass="13954">MNKGIKQKLLITLGWFFVALGVIGAVLPLLPTTIFLIIALALFSKSSPRFHKMLLNNRYFGEDLRRWEETKTISHQSKRKATVITVITFGISIAILYQRTGLQIMLVSIALVLLAVIWRLKES</sequence>
<dbReference type="EMBL" id="UOEW01000223">
    <property type="protein sequence ID" value="VAW39296.1"/>
    <property type="molecule type" value="Genomic_DNA"/>
</dbReference>
<feature type="transmembrane region" description="Helical" evidence="1">
    <location>
        <begin position="15"/>
        <end position="43"/>
    </location>
</feature>
<evidence type="ECO:0008006" key="3">
    <source>
        <dbReference type="Google" id="ProtNLM"/>
    </source>
</evidence>
<proteinExistence type="predicted"/>
<organism evidence="2">
    <name type="scientific">hydrothermal vent metagenome</name>
    <dbReference type="NCBI Taxonomy" id="652676"/>
    <lineage>
        <taxon>unclassified sequences</taxon>
        <taxon>metagenomes</taxon>
        <taxon>ecological metagenomes</taxon>
    </lineage>
</organism>
<dbReference type="PIRSF" id="PIRSF016789">
    <property type="entry name" value="DUF454"/>
    <property type="match status" value="1"/>
</dbReference>
<accession>A0A3B0W3V9</accession>
<protein>
    <recommendedName>
        <fullName evidence="3">Inner membrane protein YbaN</fullName>
    </recommendedName>
</protein>
<name>A0A3B0W3V9_9ZZZZ</name>
<gene>
    <name evidence="2" type="ORF">MNBD_GAMMA01-1975</name>
</gene>
<keyword evidence="1" id="KW-1133">Transmembrane helix</keyword>
<keyword evidence="1" id="KW-0812">Transmembrane</keyword>
<dbReference type="PANTHER" id="PTHR35813:SF1">
    <property type="entry name" value="INNER MEMBRANE PROTEIN YBAN"/>
    <property type="match status" value="1"/>
</dbReference>
<feature type="transmembrane region" description="Helical" evidence="1">
    <location>
        <begin position="81"/>
        <end position="97"/>
    </location>
</feature>
<dbReference type="Pfam" id="PF04304">
    <property type="entry name" value="DUF454"/>
    <property type="match status" value="1"/>
</dbReference>
<dbReference type="PANTHER" id="PTHR35813">
    <property type="entry name" value="INNER MEMBRANE PROTEIN YBAN"/>
    <property type="match status" value="1"/>
</dbReference>
<reference evidence="2" key="1">
    <citation type="submission" date="2018-06" db="EMBL/GenBank/DDBJ databases">
        <authorList>
            <person name="Zhirakovskaya E."/>
        </authorList>
    </citation>
    <scope>NUCLEOTIDE SEQUENCE</scope>
</reference>
<feature type="transmembrane region" description="Helical" evidence="1">
    <location>
        <begin position="103"/>
        <end position="120"/>
    </location>
</feature>
<dbReference type="AlphaFoldDB" id="A0A3B0W3V9"/>